<dbReference type="EMBL" id="JAPVEB010000001">
    <property type="protein sequence ID" value="KAJ5283436.1"/>
    <property type="molecule type" value="Genomic_DNA"/>
</dbReference>
<protein>
    <submittedName>
        <fullName evidence="1">Uncharacterized protein</fullName>
    </submittedName>
</protein>
<comment type="caution">
    <text evidence="1">The sequence shown here is derived from an EMBL/GenBank/DDBJ whole genome shotgun (WGS) entry which is preliminary data.</text>
</comment>
<keyword evidence="2" id="KW-1185">Reference proteome</keyword>
<organism evidence="1 2">
    <name type="scientific">Penicillium chrysogenum</name>
    <name type="common">Penicillium notatum</name>
    <dbReference type="NCBI Taxonomy" id="5076"/>
    <lineage>
        <taxon>Eukaryota</taxon>
        <taxon>Fungi</taxon>
        <taxon>Dikarya</taxon>
        <taxon>Ascomycota</taxon>
        <taxon>Pezizomycotina</taxon>
        <taxon>Eurotiomycetes</taxon>
        <taxon>Eurotiomycetidae</taxon>
        <taxon>Eurotiales</taxon>
        <taxon>Aspergillaceae</taxon>
        <taxon>Penicillium</taxon>
        <taxon>Penicillium chrysogenum species complex</taxon>
    </lineage>
</organism>
<name>A0ABQ8WWY8_PENCH</name>
<gene>
    <name evidence="1" type="ORF">N7505_001416</name>
</gene>
<proteinExistence type="predicted"/>
<reference evidence="1 2" key="1">
    <citation type="journal article" date="2023" name="IMA Fungus">
        <title>Comparative genomic study of the Penicillium genus elucidates a diverse pangenome and 15 lateral gene transfer events.</title>
        <authorList>
            <person name="Petersen C."/>
            <person name="Sorensen T."/>
            <person name="Nielsen M.R."/>
            <person name="Sondergaard T.E."/>
            <person name="Sorensen J.L."/>
            <person name="Fitzpatrick D.A."/>
            <person name="Frisvad J.C."/>
            <person name="Nielsen K.L."/>
        </authorList>
    </citation>
    <scope>NUCLEOTIDE SEQUENCE [LARGE SCALE GENOMIC DNA]</scope>
    <source>
        <strain evidence="1 2">IBT 3361</strain>
    </source>
</reference>
<dbReference type="Proteomes" id="UP001220256">
    <property type="component" value="Unassembled WGS sequence"/>
</dbReference>
<evidence type="ECO:0000313" key="1">
    <source>
        <dbReference type="EMBL" id="KAJ5283436.1"/>
    </source>
</evidence>
<evidence type="ECO:0000313" key="2">
    <source>
        <dbReference type="Proteomes" id="UP001220256"/>
    </source>
</evidence>
<sequence length="225" mass="25153">MLDDILRSRSSSPEKRRFEVQVTHWEGGEQRNESRLALRRLRGLTPSVARQLFTATVASKIDYAASVWYAGTKDSVVAMGVARPFDAIQRVASQAIVGVFRNTALAIAEAEAGIEPTVVRLRTRIVKHWITCHTLPKDHPFWACRAAAAMQDGRYPSPFRVLAKYGPQCLSDMEVIRPFPLDPWQRSLGELIATVGSDMQELHEAGHARLWLFTSVSVRNDLVGT</sequence>
<accession>A0ABQ8WWY8</accession>